<gene>
    <name evidence="1" type="ORF">MENTE1834_LOCUS1156</name>
</gene>
<organism evidence="1 2">
    <name type="scientific">Meloidogyne enterolobii</name>
    <name type="common">Root-knot nematode worm</name>
    <name type="synonym">Meloidogyne mayaguensis</name>
    <dbReference type="NCBI Taxonomy" id="390850"/>
    <lineage>
        <taxon>Eukaryota</taxon>
        <taxon>Metazoa</taxon>
        <taxon>Ecdysozoa</taxon>
        <taxon>Nematoda</taxon>
        <taxon>Chromadorea</taxon>
        <taxon>Rhabditida</taxon>
        <taxon>Tylenchina</taxon>
        <taxon>Tylenchomorpha</taxon>
        <taxon>Tylenchoidea</taxon>
        <taxon>Meloidogynidae</taxon>
        <taxon>Meloidogyninae</taxon>
        <taxon>Meloidogyne</taxon>
    </lineage>
</organism>
<evidence type="ECO:0000313" key="2">
    <source>
        <dbReference type="Proteomes" id="UP001497535"/>
    </source>
</evidence>
<reference evidence="1" key="1">
    <citation type="submission" date="2023-11" db="EMBL/GenBank/DDBJ databases">
        <authorList>
            <person name="Poullet M."/>
        </authorList>
    </citation>
    <scope>NUCLEOTIDE SEQUENCE</scope>
    <source>
        <strain evidence="1">E1834</strain>
    </source>
</reference>
<protein>
    <submittedName>
        <fullName evidence="1">Uncharacterized protein</fullName>
    </submittedName>
</protein>
<dbReference type="EMBL" id="CAVMJV010000001">
    <property type="protein sequence ID" value="CAK5008805.1"/>
    <property type="molecule type" value="Genomic_DNA"/>
</dbReference>
<proteinExistence type="predicted"/>
<accession>A0ACB0XMI7</accession>
<sequence>MLFASIFAISNKENCAINSPGKQKKTIIRNWKTFRKTMRGEEKVKINRGKKPLFDRCLISGGNAYSFLKRKVIF</sequence>
<keyword evidence="2" id="KW-1185">Reference proteome</keyword>
<dbReference type="Proteomes" id="UP001497535">
    <property type="component" value="Unassembled WGS sequence"/>
</dbReference>
<name>A0ACB0XMI7_MELEN</name>
<evidence type="ECO:0000313" key="1">
    <source>
        <dbReference type="EMBL" id="CAK5008805.1"/>
    </source>
</evidence>
<comment type="caution">
    <text evidence="1">The sequence shown here is derived from an EMBL/GenBank/DDBJ whole genome shotgun (WGS) entry which is preliminary data.</text>
</comment>